<comment type="caution">
    <text evidence="2">The sequence shown here is derived from an EMBL/GenBank/DDBJ whole genome shotgun (WGS) entry which is preliminary data.</text>
</comment>
<feature type="coiled-coil region" evidence="1">
    <location>
        <begin position="251"/>
        <end position="296"/>
    </location>
</feature>
<dbReference type="Proteomes" id="UP001162131">
    <property type="component" value="Unassembled WGS sequence"/>
</dbReference>
<keyword evidence="3" id="KW-1185">Reference proteome</keyword>
<evidence type="ECO:0000256" key="1">
    <source>
        <dbReference type="SAM" id="Coils"/>
    </source>
</evidence>
<accession>A0AAU9KBE4</accession>
<sequence>MYRKKPQDEWGLIIQQQVEFNKKREEEEKERIQQEKDNYRRDLEYQNYLRELAKEQQRKQREFEAQTVEAQIKAFKENEEKRKIEESQQKKSLHETYDQHYQYKKQMHDNERIAKLEQEQMHLARVKAQMAADELKRKEAVEKALRDEEEVLRVRRYQEELQKQMKENEKLYDIELARARKEAEEQKERQYREYYNKIAEKQAVQQHQYEKLVAKTDLYRKNRVNEWIDQGYQFNIKSQAEREEYEKQVRLQAKNNMSEMLQKQLELKELEKQQRKEEIKRQAEITQRQLEEFKRAEMEKANQRKFQQQNYRNFLNVQANSANDIRDSVFKLSDVEKKLNRVALQGYEDTPKSQLQRNATNMLRSSSQNSLQNNDFTKRYVENLMSPKIGTENSSPKLRNNSMSSLDPAMKAAGKPTRLPYIDQKLESNFLKI</sequence>
<keyword evidence="1" id="KW-0175">Coiled coil</keyword>
<reference evidence="2" key="1">
    <citation type="submission" date="2021-09" db="EMBL/GenBank/DDBJ databases">
        <authorList>
            <consortium name="AG Swart"/>
            <person name="Singh M."/>
            <person name="Singh A."/>
            <person name="Seah K."/>
            <person name="Emmerich C."/>
        </authorList>
    </citation>
    <scope>NUCLEOTIDE SEQUENCE</scope>
    <source>
        <strain evidence="2">ATCC30299</strain>
    </source>
</reference>
<evidence type="ECO:0008006" key="4">
    <source>
        <dbReference type="Google" id="ProtNLM"/>
    </source>
</evidence>
<proteinExistence type="predicted"/>
<protein>
    <recommendedName>
        <fullName evidence="4">Trichohyalin-plectin-homology domain-containing protein</fullName>
    </recommendedName>
</protein>
<feature type="coiled-coil region" evidence="1">
    <location>
        <begin position="15"/>
        <end position="69"/>
    </location>
</feature>
<gene>
    <name evidence="2" type="ORF">BSTOLATCC_MIC62608</name>
</gene>
<evidence type="ECO:0000313" key="2">
    <source>
        <dbReference type="EMBL" id="CAG9335027.1"/>
    </source>
</evidence>
<feature type="coiled-coil region" evidence="1">
    <location>
        <begin position="123"/>
        <end position="189"/>
    </location>
</feature>
<organism evidence="2 3">
    <name type="scientific">Blepharisma stoltei</name>
    <dbReference type="NCBI Taxonomy" id="1481888"/>
    <lineage>
        <taxon>Eukaryota</taxon>
        <taxon>Sar</taxon>
        <taxon>Alveolata</taxon>
        <taxon>Ciliophora</taxon>
        <taxon>Postciliodesmatophora</taxon>
        <taxon>Heterotrichea</taxon>
        <taxon>Heterotrichida</taxon>
        <taxon>Blepharismidae</taxon>
        <taxon>Blepharisma</taxon>
    </lineage>
</organism>
<dbReference type="AlphaFoldDB" id="A0AAU9KBE4"/>
<evidence type="ECO:0000313" key="3">
    <source>
        <dbReference type="Proteomes" id="UP001162131"/>
    </source>
</evidence>
<name>A0AAU9KBE4_9CILI</name>
<dbReference type="EMBL" id="CAJZBQ010000060">
    <property type="protein sequence ID" value="CAG9335027.1"/>
    <property type="molecule type" value="Genomic_DNA"/>
</dbReference>